<dbReference type="AlphaFoldDB" id="A0A0N0VK52"/>
<dbReference type="InterPro" id="IPR048133">
    <property type="entry name" value="PraA/PraB-like"/>
</dbReference>
<evidence type="ECO:0000313" key="3">
    <source>
        <dbReference type="Proteomes" id="UP000037931"/>
    </source>
</evidence>
<evidence type="ECO:0008006" key="4">
    <source>
        <dbReference type="Google" id="ProtNLM"/>
    </source>
</evidence>
<dbReference type="PATRIC" id="fig|50340.43.peg.4596"/>
<gene>
    <name evidence="2" type="ORF">PF66_01442</name>
</gene>
<comment type="caution">
    <text evidence="2">The sequence shown here is derived from an EMBL/GenBank/DDBJ whole genome shotgun (WGS) entry which is preliminary data.</text>
</comment>
<dbReference type="RefSeq" id="WP_081005873.1">
    <property type="nucleotide sequence ID" value="NZ_JSYZ01000004.1"/>
</dbReference>
<dbReference type="OrthoDB" id="6971423at2"/>
<feature type="chain" id="PRO_5005861198" description="Protein activator of alkane oxidation PraA" evidence="1">
    <location>
        <begin position="26"/>
        <end position="163"/>
    </location>
</feature>
<organism evidence="2 3">
    <name type="scientific">Pseudomonas asplenii</name>
    <dbReference type="NCBI Taxonomy" id="53407"/>
    <lineage>
        <taxon>Bacteria</taxon>
        <taxon>Pseudomonadati</taxon>
        <taxon>Pseudomonadota</taxon>
        <taxon>Gammaproteobacteria</taxon>
        <taxon>Pseudomonadales</taxon>
        <taxon>Pseudomonadaceae</taxon>
        <taxon>Pseudomonas</taxon>
    </lineage>
</organism>
<reference evidence="2 3" key="1">
    <citation type="journal article" date="2015" name="PLoS ONE">
        <title>Rice-Infecting Pseudomonas Genomes Are Highly Accessorized and Harbor Multiple Putative Virulence Mechanisms to Cause Sheath Brown Rot.</title>
        <authorList>
            <person name="Quibod I.L."/>
            <person name="Grande G."/>
            <person name="Oreiro E.G."/>
            <person name="Borja F.N."/>
            <person name="Dossa G.S."/>
            <person name="Mauleon R."/>
            <person name="Cruz C.V."/>
            <person name="Oliva R."/>
        </authorList>
    </citation>
    <scope>NUCLEOTIDE SEQUENCE [LARGE SCALE GENOMIC DNA]</scope>
    <source>
        <strain evidence="2 3">IRRI 6609</strain>
    </source>
</reference>
<accession>A0A0N0VK52</accession>
<evidence type="ECO:0000313" key="2">
    <source>
        <dbReference type="EMBL" id="KPA91860.1"/>
    </source>
</evidence>
<keyword evidence="1" id="KW-0732">Signal</keyword>
<dbReference type="NCBIfam" id="NF041561">
    <property type="entry name" value="PraA"/>
    <property type="match status" value="1"/>
</dbReference>
<sequence precursor="true">MHKVLLTVRVVAALLGLSQVAPAFAAARIEPANAEFTAKGPISFAKSIISADCTIQVSGRISADGSYVSVEKVGFDGGLKCGQVEATHLPWKLIAKDETSGAMSGIQVTVHAPLVGGDCGPTTAEGSWNNSTGKLQAANVALDGGCTIKTVSIQMPPTFRVVP</sequence>
<name>A0A0N0VK52_9PSED</name>
<feature type="signal peptide" evidence="1">
    <location>
        <begin position="1"/>
        <end position="25"/>
    </location>
</feature>
<dbReference type="Proteomes" id="UP000037931">
    <property type="component" value="Unassembled WGS sequence"/>
</dbReference>
<keyword evidence="3" id="KW-1185">Reference proteome</keyword>
<proteinExistence type="predicted"/>
<protein>
    <recommendedName>
        <fullName evidence="4">Protein activator of alkane oxidation PraA</fullName>
    </recommendedName>
</protein>
<dbReference type="EMBL" id="JSYZ01000004">
    <property type="protein sequence ID" value="KPA91860.1"/>
    <property type="molecule type" value="Genomic_DNA"/>
</dbReference>
<evidence type="ECO:0000256" key="1">
    <source>
        <dbReference type="SAM" id="SignalP"/>
    </source>
</evidence>